<keyword evidence="5 6" id="KW-0560">Oxidoreductase</keyword>
<evidence type="ECO:0000313" key="7">
    <source>
        <dbReference type="EMBL" id="CAH1448080.1"/>
    </source>
</evidence>
<comment type="similarity">
    <text evidence="1 6">Belongs to the FMO family.</text>
</comment>
<evidence type="ECO:0000256" key="1">
    <source>
        <dbReference type="ARBA" id="ARBA00009183"/>
    </source>
</evidence>
<evidence type="ECO:0000256" key="3">
    <source>
        <dbReference type="ARBA" id="ARBA00022827"/>
    </source>
</evidence>
<evidence type="ECO:0000256" key="4">
    <source>
        <dbReference type="ARBA" id="ARBA00022857"/>
    </source>
</evidence>
<organism evidence="7 8">
    <name type="scientific">Lactuca virosa</name>
    <dbReference type="NCBI Taxonomy" id="75947"/>
    <lineage>
        <taxon>Eukaryota</taxon>
        <taxon>Viridiplantae</taxon>
        <taxon>Streptophyta</taxon>
        <taxon>Embryophyta</taxon>
        <taxon>Tracheophyta</taxon>
        <taxon>Spermatophyta</taxon>
        <taxon>Magnoliopsida</taxon>
        <taxon>eudicotyledons</taxon>
        <taxon>Gunneridae</taxon>
        <taxon>Pentapetalae</taxon>
        <taxon>asterids</taxon>
        <taxon>campanulids</taxon>
        <taxon>Asterales</taxon>
        <taxon>Asteraceae</taxon>
        <taxon>Cichorioideae</taxon>
        <taxon>Cichorieae</taxon>
        <taxon>Lactucinae</taxon>
        <taxon>Lactuca</taxon>
    </lineage>
</organism>
<dbReference type="GO" id="GO:0050661">
    <property type="term" value="F:NADP binding"/>
    <property type="evidence" value="ECO:0007669"/>
    <property type="project" value="InterPro"/>
</dbReference>
<dbReference type="Gene3D" id="3.50.50.60">
    <property type="entry name" value="FAD/NAD(P)-binding domain"/>
    <property type="match status" value="2"/>
</dbReference>
<dbReference type="Proteomes" id="UP001157418">
    <property type="component" value="Unassembled WGS sequence"/>
</dbReference>
<comment type="caution">
    <text evidence="7">The sequence shown here is derived from an EMBL/GenBank/DDBJ whole genome shotgun (WGS) entry which is preliminary data.</text>
</comment>
<proteinExistence type="inferred from homology"/>
<dbReference type="AlphaFoldDB" id="A0AAU9PEX2"/>
<accession>A0AAU9PEX2</accession>
<comment type="cofactor">
    <cofactor evidence="6">
        <name>FAD</name>
        <dbReference type="ChEBI" id="CHEBI:57692"/>
    </cofactor>
</comment>
<evidence type="ECO:0000256" key="5">
    <source>
        <dbReference type="ARBA" id="ARBA00023002"/>
    </source>
</evidence>
<keyword evidence="4" id="KW-0521">NADP</keyword>
<keyword evidence="3 6" id="KW-0274">FAD</keyword>
<dbReference type="SUPFAM" id="SSF51905">
    <property type="entry name" value="FAD/NAD(P)-binding domain"/>
    <property type="match status" value="2"/>
</dbReference>
<dbReference type="GO" id="GO:0050660">
    <property type="term" value="F:flavin adenine dinucleotide binding"/>
    <property type="evidence" value="ECO:0007669"/>
    <property type="project" value="InterPro"/>
</dbReference>
<dbReference type="Pfam" id="PF00743">
    <property type="entry name" value="FMO-like"/>
    <property type="match status" value="2"/>
</dbReference>
<keyword evidence="8" id="KW-1185">Reference proteome</keyword>
<dbReference type="PANTHER" id="PTHR23023">
    <property type="entry name" value="DIMETHYLANILINE MONOOXYGENASE"/>
    <property type="match status" value="1"/>
</dbReference>
<dbReference type="InterPro" id="IPR000960">
    <property type="entry name" value="Flavin_mOase"/>
</dbReference>
<dbReference type="GO" id="GO:0004499">
    <property type="term" value="F:N,N-dimethylaniline monooxygenase activity"/>
    <property type="evidence" value="ECO:0007669"/>
    <property type="project" value="InterPro"/>
</dbReference>
<dbReference type="PRINTS" id="PR00370">
    <property type="entry name" value="FMOXYGENASE"/>
</dbReference>
<dbReference type="InterPro" id="IPR036188">
    <property type="entry name" value="FAD/NAD-bd_sf"/>
</dbReference>
<dbReference type="InterPro" id="IPR050346">
    <property type="entry name" value="FMO-like"/>
</dbReference>
<sequence>MATSLKVAVVGAGVAGLIAARELQRESHQVVVFEKSHRLGGTWAYDPRVESDLLGLDQNREIIHGSLYKSLRTNLPRQLMSFTDFKFSAKTYGDERLFPGHEEVLKFLEDFAGSFELTELIRFNTVVTRVELVDSEIIEFEVESKTNGVNTVEVFDSVVVCNGHNSEPRPACDIPGIETWSKKQMHSHNYRVPEPFRDQIVVLIGNGPTALDLSREIATVAKEVHMSSRSVAPYAKVSKSQKFSNIWQHAKIDRINKDGTITFEDGLSIDAHIIFHCTGYKCHVPFLKTNGIVSVQEKRIGPLYKHVFPPQLAPRLSFVGLPEKSLTFLIIECQSKWIAKTLSTKISLPSKDQMLRNIKENHGDIEDDGFPKAYTHFFEIENDYIDWMSAQLEMNVDKKFTEMFKYLIHCFRSGNFAQNSYEHYLTRGTVHRVTLLHLRYFHCMNLTDVSPPLWSPGQITSFSSLLSDRDGEGQVVSESDFLPKDTNEQLRGNGLGTKLKENLIVIMR</sequence>
<evidence type="ECO:0000313" key="8">
    <source>
        <dbReference type="Proteomes" id="UP001157418"/>
    </source>
</evidence>
<dbReference type="EMBL" id="CAKMRJ010005634">
    <property type="protein sequence ID" value="CAH1448080.1"/>
    <property type="molecule type" value="Genomic_DNA"/>
</dbReference>
<protein>
    <recommendedName>
        <fullName evidence="6">Flavin-containing monooxygenase</fullName>
        <ecNumber evidence="6">1.-.-.-</ecNumber>
    </recommendedName>
</protein>
<evidence type="ECO:0000256" key="2">
    <source>
        <dbReference type="ARBA" id="ARBA00022630"/>
    </source>
</evidence>
<gene>
    <name evidence="7" type="ORF">LVIROSA_LOCUS33646</name>
</gene>
<evidence type="ECO:0000256" key="6">
    <source>
        <dbReference type="RuleBase" id="RU361177"/>
    </source>
</evidence>
<name>A0AAU9PEX2_9ASTR</name>
<keyword evidence="6" id="KW-0503">Monooxygenase</keyword>
<keyword evidence="2 6" id="KW-0285">Flavoprotein</keyword>
<dbReference type="EC" id="1.-.-.-" evidence="6"/>
<reference evidence="7 8" key="1">
    <citation type="submission" date="2022-01" db="EMBL/GenBank/DDBJ databases">
        <authorList>
            <person name="Xiong W."/>
            <person name="Schranz E."/>
        </authorList>
    </citation>
    <scope>NUCLEOTIDE SEQUENCE [LARGE SCALE GENOMIC DNA]</scope>
</reference>
<dbReference type="InterPro" id="IPR020946">
    <property type="entry name" value="Flavin_mOase-like"/>
</dbReference>